<dbReference type="Gene3D" id="2.160.10.10">
    <property type="entry name" value="Hexapeptide repeat proteins"/>
    <property type="match status" value="1"/>
</dbReference>
<name>A0A448VML5_9NEIS</name>
<protein>
    <submittedName>
        <fullName evidence="1">Acetyltransferase</fullName>
        <ecNumber evidence="1">2.3.1.-</ecNumber>
    </submittedName>
</protein>
<proteinExistence type="predicted"/>
<dbReference type="RefSeq" id="WP_050793670.1">
    <property type="nucleotide sequence ID" value="NZ_CAUJRG010000007.1"/>
</dbReference>
<dbReference type="GO" id="GO:0016746">
    <property type="term" value="F:acyltransferase activity"/>
    <property type="evidence" value="ECO:0007669"/>
    <property type="project" value="UniProtKB-KW"/>
</dbReference>
<dbReference type="CDD" id="cd04647">
    <property type="entry name" value="LbH_MAT_like"/>
    <property type="match status" value="1"/>
</dbReference>
<gene>
    <name evidence="1" type="ORF">NCTC12742_00990</name>
</gene>
<dbReference type="PANTHER" id="PTHR23416">
    <property type="entry name" value="SIALIC ACID SYNTHASE-RELATED"/>
    <property type="match status" value="1"/>
</dbReference>
<dbReference type="STRING" id="28091.SAMEA3174300_01614"/>
<organism evidence="1 2">
    <name type="scientific">Neisseria weaveri</name>
    <dbReference type="NCBI Taxonomy" id="28091"/>
    <lineage>
        <taxon>Bacteria</taxon>
        <taxon>Pseudomonadati</taxon>
        <taxon>Pseudomonadota</taxon>
        <taxon>Betaproteobacteria</taxon>
        <taxon>Neisseriales</taxon>
        <taxon>Neisseriaceae</taxon>
        <taxon>Neisseria</taxon>
    </lineage>
</organism>
<dbReference type="Proteomes" id="UP000272771">
    <property type="component" value="Chromosome"/>
</dbReference>
<dbReference type="EMBL" id="LR134533">
    <property type="protein sequence ID" value="VEJ51017.1"/>
    <property type="molecule type" value="Genomic_DNA"/>
</dbReference>
<dbReference type="SUPFAM" id="SSF51161">
    <property type="entry name" value="Trimeric LpxA-like enzymes"/>
    <property type="match status" value="1"/>
</dbReference>
<keyword evidence="1" id="KW-0808">Transferase</keyword>
<evidence type="ECO:0000313" key="1">
    <source>
        <dbReference type="EMBL" id="VEJ51017.1"/>
    </source>
</evidence>
<dbReference type="PANTHER" id="PTHR23416:SF78">
    <property type="entry name" value="LIPOPOLYSACCHARIDE BIOSYNTHESIS O-ACETYL TRANSFERASE WBBJ-RELATED"/>
    <property type="match status" value="1"/>
</dbReference>
<dbReference type="EC" id="2.3.1.-" evidence="1"/>
<dbReference type="InterPro" id="IPR001451">
    <property type="entry name" value="Hexapep"/>
</dbReference>
<dbReference type="AlphaFoldDB" id="A0A448VML5"/>
<dbReference type="InterPro" id="IPR051159">
    <property type="entry name" value="Hexapeptide_acetyltransf"/>
</dbReference>
<keyword evidence="2" id="KW-1185">Reference proteome</keyword>
<dbReference type="InterPro" id="IPR011004">
    <property type="entry name" value="Trimer_LpxA-like_sf"/>
</dbReference>
<accession>A0A448VML5</accession>
<evidence type="ECO:0000313" key="2">
    <source>
        <dbReference type="Proteomes" id="UP000272771"/>
    </source>
</evidence>
<dbReference type="Pfam" id="PF00132">
    <property type="entry name" value="Hexapep"/>
    <property type="match status" value="1"/>
</dbReference>
<keyword evidence="1" id="KW-0012">Acyltransferase</keyword>
<sequence>MKISIKQKFFLYLLRSIGVILPPSYSKIVGPIAKAIRYRIAKQISPHLGRNVNIERGGFVLPDTVVGDNSGIGTYCEVTQSLIIGKDVLMGPECLFYTKQHKFNPQTQRLEGYTDIKPITIGDRVWLGRRCIIMGGVTIGEGAIIGAGSVVTKDIPPYCMAAGNPAVVKKHLLDNQTEHQPD</sequence>
<reference evidence="1 2" key="1">
    <citation type="submission" date="2018-12" db="EMBL/GenBank/DDBJ databases">
        <authorList>
            <consortium name="Pathogen Informatics"/>
        </authorList>
    </citation>
    <scope>NUCLEOTIDE SEQUENCE [LARGE SCALE GENOMIC DNA]</scope>
    <source>
        <strain evidence="1 2">NCTC12742</strain>
    </source>
</reference>
<dbReference type="OrthoDB" id="272049at2"/>